<evidence type="ECO:0008006" key="3">
    <source>
        <dbReference type="Google" id="ProtNLM"/>
    </source>
</evidence>
<dbReference type="Gene3D" id="3.40.50.150">
    <property type="entry name" value="Vaccinia Virus protein VP39"/>
    <property type="match status" value="1"/>
</dbReference>
<dbReference type="EMBL" id="LWQU01000126">
    <property type="protein sequence ID" value="OAN53082.1"/>
    <property type="molecule type" value="Genomic_DNA"/>
</dbReference>
<proteinExistence type="predicted"/>
<keyword evidence="2" id="KW-1185">Reference proteome</keyword>
<dbReference type="AlphaFoldDB" id="A0A178MU31"/>
<gene>
    <name evidence="1" type="ORF">A6A05_09965</name>
</gene>
<dbReference type="Proteomes" id="UP000078543">
    <property type="component" value="Unassembled WGS sequence"/>
</dbReference>
<dbReference type="InterPro" id="IPR029063">
    <property type="entry name" value="SAM-dependent_MTases_sf"/>
</dbReference>
<dbReference type="CDD" id="cd02440">
    <property type="entry name" value="AdoMet_MTases"/>
    <property type="match status" value="1"/>
</dbReference>
<accession>A0A178MU31</accession>
<dbReference type="OrthoDB" id="9810247at2"/>
<dbReference type="RefSeq" id="WP_068498940.1">
    <property type="nucleotide sequence ID" value="NZ_LWQU01000126.1"/>
</dbReference>
<sequence length="248" mass="28029">MLSDQAATPMVPETVDYPGEDLNVLSASKNYYRWIVDIMEPFVSGHTVEYGAGIGTMSQRLRPHVERLTLIEPATHLAERLSHGFKDDPAVEVLNNTLERHAPFLPAGSIDAFVLVNVLEHIEDDAQAVKWMFEALAPGGKLALFVPALPWLMSDLDRAHGHFRRYRRQDLVRLMEMVGAEIELLHFFDMPGIVPWWLLNTIGGKVDFNLPAVRVFDSLVIPPTRWLETRFPPPIGKNLVMVAHKPRP</sequence>
<evidence type="ECO:0000313" key="1">
    <source>
        <dbReference type="EMBL" id="OAN53082.1"/>
    </source>
</evidence>
<dbReference type="SUPFAM" id="SSF53335">
    <property type="entry name" value="S-adenosyl-L-methionine-dependent methyltransferases"/>
    <property type="match status" value="1"/>
</dbReference>
<name>A0A178MU31_9PROT</name>
<reference evidence="1 2" key="1">
    <citation type="submission" date="2016-04" db="EMBL/GenBank/DDBJ databases">
        <title>Draft genome sequence of freshwater magnetotactic bacteria Magnetospirillum marisnigri SP-1 and Magnetospirillum moscoviense BB-1.</title>
        <authorList>
            <person name="Koziaeva V."/>
            <person name="Dziuba M.V."/>
            <person name="Ivanov T.M."/>
            <person name="Kuznetsov B."/>
            <person name="Grouzdev D.S."/>
        </authorList>
    </citation>
    <scope>NUCLEOTIDE SEQUENCE [LARGE SCALE GENOMIC DNA]</scope>
    <source>
        <strain evidence="1 2">BB-1</strain>
    </source>
</reference>
<dbReference type="STRING" id="1437059.A6A05_09965"/>
<protein>
    <recommendedName>
        <fullName evidence="3">Methyltransferase type 12 domain-containing protein</fullName>
    </recommendedName>
</protein>
<comment type="caution">
    <text evidence="1">The sequence shown here is derived from an EMBL/GenBank/DDBJ whole genome shotgun (WGS) entry which is preliminary data.</text>
</comment>
<organism evidence="1 2">
    <name type="scientific">Magnetospirillum moscoviense</name>
    <dbReference type="NCBI Taxonomy" id="1437059"/>
    <lineage>
        <taxon>Bacteria</taxon>
        <taxon>Pseudomonadati</taxon>
        <taxon>Pseudomonadota</taxon>
        <taxon>Alphaproteobacteria</taxon>
        <taxon>Rhodospirillales</taxon>
        <taxon>Rhodospirillaceae</taxon>
        <taxon>Magnetospirillum</taxon>
    </lineage>
</organism>
<dbReference type="Pfam" id="PF13489">
    <property type="entry name" value="Methyltransf_23"/>
    <property type="match status" value="1"/>
</dbReference>
<evidence type="ECO:0000313" key="2">
    <source>
        <dbReference type="Proteomes" id="UP000078543"/>
    </source>
</evidence>